<evidence type="ECO:0000259" key="3">
    <source>
        <dbReference type="PROSITE" id="PS50937"/>
    </source>
</evidence>
<dbReference type="RefSeq" id="WP_344734927.1">
    <property type="nucleotide sequence ID" value="NZ_BAAAZH010000028.1"/>
</dbReference>
<name>A0ABP7XVM7_9ACTN</name>
<dbReference type="SUPFAM" id="SSF50331">
    <property type="entry name" value="MOP-like"/>
    <property type="match status" value="1"/>
</dbReference>
<keyword evidence="6" id="KW-1185">Reference proteome</keyword>
<evidence type="ECO:0000256" key="2">
    <source>
        <dbReference type="PROSITE-ProRule" id="PRU01213"/>
    </source>
</evidence>
<dbReference type="Gene3D" id="1.10.1660.10">
    <property type="match status" value="1"/>
</dbReference>
<dbReference type="InterPro" id="IPR005116">
    <property type="entry name" value="Transp-assoc_OB_typ1"/>
</dbReference>
<evidence type="ECO:0000313" key="5">
    <source>
        <dbReference type="EMBL" id="GAA4126740.1"/>
    </source>
</evidence>
<sequence length="127" mass="13717">MSAYLRIGEVASALGVSVDTLRRWETDGRVSFERRGNQRVLPAEDLAALKASIIRGDKLSSARNRLTGIVTSVEKDRIMAKVEIACGDYRIVSLMSTEAAEELGLEPGKPATAVVKSTNVVVEVDRG</sequence>
<dbReference type="Proteomes" id="UP001501495">
    <property type="component" value="Unassembled WGS sequence"/>
</dbReference>
<comment type="caution">
    <text evidence="5">The sequence shown here is derived from an EMBL/GenBank/DDBJ whole genome shotgun (WGS) entry which is preliminary data.</text>
</comment>
<organism evidence="5 6">
    <name type="scientific">Nocardioides fonticola</name>
    <dbReference type="NCBI Taxonomy" id="450363"/>
    <lineage>
        <taxon>Bacteria</taxon>
        <taxon>Bacillati</taxon>
        <taxon>Actinomycetota</taxon>
        <taxon>Actinomycetes</taxon>
        <taxon>Propionibacteriales</taxon>
        <taxon>Nocardioidaceae</taxon>
        <taxon>Nocardioides</taxon>
    </lineage>
</organism>
<evidence type="ECO:0000259" key="4">
    <source>
        <dbReference type="PROSITE" id="PS51866"/>
    </source>
</evidence>
<dbReference type="InterPro" id="IPR004606">
    <property type="entry name" value="Mop_domain"/>
</dbReference>
<dbReference type="PROSITE" id="PS50937">
    <property type="entry name" value="HTH_MERR_2"/>
    <property type="match status" value="1"/>
</dbReference>
<dbReference type="InterPro" id="IPR008995">
    <property type="entry name" value="Mo/tungstate-bd_C_term_dom"/>
</dbReference>
<dbReference type="SUPFAM" id="SSF46955">
    <property type="entry name" value="Putative DNA-binding domain"/>
    <property type="match status" value="1"/>
</dbReference>
<dbReference type="InterPro" id="IPR000551">
    <property type="entry name" value="MerR-type_HTH_dom"/>
</dbReference>
<keyword evidence="1 2" id="KW-0500">Molybdenum</keyword>
<dbReference type="EMBL" id="BAAAZH010000028">
    <property type="protein sequence ID" value="GAA4126740.1"/>
    <property type="molecule type" value="Genomic_DNA"/>
</dbReference>
<dbReference type="Pfam" id="PF03459">
    <property type="entry name" value="TOBE"/>
    <property type="match status" value="1"/>
</dbReference>
<reference evidence="6" key="1">
    <citation type="journal article" date="2019" name="Int. J. Syst. Evol. Microbiol.">
        <title>The Global Catalogue of Microorganisms (GCM) 10K type strain sequencing project: providing services to taxonomists for standard genome sequencing and annotation.</title>
        <authorList>
            <consortium name="The Broad Institute Genomics Platform"/>
            <consortium name="The Broad Institute Genome Sequencing Center for Infectious Disease"/>
            <person name="Wu L."/>
            <person name="Ma J."/>
        </authorList>
    </citation>
    <scope>NUCLEOTIDE SEQUENCE [LARGE SCALE GENOMIC DNA]</scope>
    <source>
        <strain evidence="6">JCM 16703</strain>
    </source>
</reference>
<feature type="domain" description="HTH merR-type" evidence="3">
    <location>
        <begin position="4"/>
        <end position="28"/>
    </location>
</feature>
<dbReference type="InterPro" id="IPR010093">
    <property type="entry name" value="SinI_DNA-bd"/>
</dbReference>
<dbReference type="Pfam" id="PF00376">
    <property type="entry name" value="MerR"/>
    <property type="match status" value="1"/>
</dbReference>
<dbReference type="InterPro" id="IPR009061">
    <property type="entry name" value="DNA-bd_dom_put_sf"/>
</dbReference>
<protein>
    <submittedName>
        <fullName evidence="5">TOBE domain-containing protein</fullName>
    </submittedName>
</protein>
<dbReference type="Gene3D" id="2.40.50.100">
    <property type="match status" value="1"/>
</dbReference>
<feature type="domain" description="Mop" evidence="4">
    <location>
        <begin position="59"/>
        <end position="124"/>
    </location>
</feature>
<dbReference type="NCBIfam" id="TIGR01764">
    <property type="entry name" value="excise"/>
    <property type="match status" value="1"/>
</dbReference>
<accession>A0ABP7XVM7</accession>
<dbReference type="PROSITE" id="PS51866">
    <property type="entry name" value="MOP"/>
    <property type="match status" value="1"/>
</dbReference>
<gene>
    <name evidence="5" type="ORF">GCM10022215_36660</name>
</gene>
<dbReference type="NCBIfam" id="TIGR00638">
    <property type="entry name" value="Mop"/>
    <property type="match status" value="1"/>
</dbReference>
<evidence type="ECO:0000256" key="1">
    <source>
        <dbReference type="ARBA" id="ARBA00022505"/>
    </source>
</evidence>
<evidence type="ECO:0000313" key="6">
    <source>
        <dbReference type="Proteomes" id="UP001501495"/>
    </source>
</evidence>
<proteinExistence type="predicted"/>